<evidence type="ECO:0000313" key="6">
    <source>
        <dbReference type="Proteomes" id="UP001652660"/>
    </source>
</evidence>
<keyword evidence="1" id="KW-0805">Transcription regulation</keyword>
<evidence type="ECO:0000256" key="2">
    <source>
        <dbReference type="ARBA" id="ARBA00023125"/>
    </source>
</evidence>
<keyword evidence="6" id="KW-1185">Reference proteome</keyword>
<evidence type="ECO:0000256" key="3">
    <source>
        <dbReference type="ARBA" id="ARBA00023163"/>
    </source>
</evidence>
<dbReference type="PROSITE" id="PS51005">
    <property type="entry name" value="NAC"/>
    <property type="match status" value="1"/>
</dbReference>
<evidence type="ECO:0000256" key="1">
    <source>
        <dbReference type="ARBA" id="ARBA00023015"/>
    </source>
</evidence>
<evidence type="ECO:0000256" key="4">
    <source>
        <dbReference type="ARBA" id="ARBA00023242"/>
    </source>
</evidence>
<dbReference type="SUPFAM" id="SSF101941">
    <property type="entry name" value="NAC domain"/>
    <property type="match status" value="1"/>
</dbReference>
<name>A0ABM4UER2_COFAR</name>
<dbReference type="Proteomes" id="UP001652660">
    <property type="component" value="Chromosome 5e"/>
</dbReference>
<dbReference type="GeneID" id="113687314"/>
<keyword evidence="4" id="KW-0539">Nucleus</keyword>
<feature type="domain" description="NAC" evidence="5">
    <location>
        <begin position="1"/>
        <end position="63"/>
    </location>
</feature>
<accession>A0ABM4UER2</accession>
<sequence>MDKSMYSGSKYVGVKKALVFYQGRPPKAGIIDWVLCRIYKKKNFGKALDIKVEDQSTETVTTADAASCEPQQTQLSKFPRICSLSHLWEMECTGTISQLFGDNSYNAVCDNQNIVNSNGNHVSRQLGEVLHQFQGNHVSRQLGEVPQLFTCAFVKHTTKA</sequence>
<proteinExistence type="predicted"/>
<protein>
    <submittedName>
        <fullName evidence="7">NAC domain-containing protein 2-like</fullName>
    </submittedName>
</protein>
<reference evidence="7" key="1">
    <citation type="submission" date="2025-08" db="UniProtKB">
        <authorList>
            <consortium name="RefSeq"/>
        </authorList>
    </citation>
    <scope>IDENTIFICATION</scope>
    <source>
        <tissue evidence="7">Leaves</tissue>
    </source>
</reference>
<keyword evidence="3" id="KW-0804">Transcription</keyword>
<dbReference type="RefSeq" id="XP_071905776.1">
    <property type="nucleotide sequence ID" value="XM_072049675.1"/>
</dbReference>
<dbReference type="InterPro" id="IPR003441">
    <property type="entry name" value="NAC-dom"/>
</dbReference>
<keyword evidence="2" id="KW-0238">DNA-binding</keyword>
<dbReference type="InterPro" id="IPR036093">
    <property type="entry name" value="NAC_dom_sf"/>
</dbReference>
<gene>
    <name evidence="7" type="primary">LOC113687314</name>
</gene>
<evidence type="ECO:0000313" key="7">
    <source>
        <dbReference type="RefSeq" id="XP_071905776.1"/>
    </source>
</evidence>
<organism evidence="6 7">
    <name type="scientific">Coffea arabica</name>
    <name type="common">Arabian coffee</name>
    <dbReference type="NCBI Taxonomy" id="13443"/>
    <lineage>
        <taxon>Eukaryota</taxon>
        <taxon>Viridiplantae</taxon>
        <taxon>Streptophyta</taxon>
        <taxon>Embryophyta</taxon>
        <taxon>Tracheophyta</taxon>
        <taxon>Spermatophyta</taxon>
        <taxon>Magnoliopsida</taxon>
        <taxon>eudicotyledons</taxon>
        <taxon>Gunneridae</taxon>
        <taxon>Pentapetalae</taxon>
        <taxon>asterids</taxon>
        <taxon>lamiids</taxon>
        <taxon>Gentianales</taxon>
        <taxon>Rubiaceae</taxon>
        <taxon>Ixoroideae</taxon>
        <taxon>Gardenieae complex</taxon>
        <taxon>Bertiereae - Coffeeae clade</taxon>
        <taxon>Coffeeae</taxon>
        <taxon>Coffea</taxon>
    </lineage>
</organism>
<evidence type="ECO:0000259" key="5">
    <source>
        <dbReference type="PROSITE" id="PS51005"/>
    </source>
</evidence>